<reference evidence="2 3" key="1">
    <citation type="submission" date="2023-01" db="EMBL/GenBank/DDBJ databases">
        <title>Analysis of 21 Apiospora genomes using comparative genomics revels a genus with tremendous synthesis potential of carbohydrate active enzymes and secondary metabolites.</title>
        <authorList>
            <person name="Sorensen T."/>
        </authorList>
    </citation>
    <scope>NUCLEOTIDE SEQUENCE [LARGE SCALE GENOMIC DNA]</scope>
    <source>
        <strain evidence="2 3">CBS 33761</strain>
    </source>
</reference>
<evidence type="ECO:0000313" key="2">
    <source>
        <dbReference type="EMBL" id="KAK8036135.1"/>
    </source>
</evidence>
<sequence length="286" mass="33288">MDYFSGLREALGLPIKPSIPDHDAEFKPFSRLPIELRLKIWPATWTPKDIGPEEARGWRYRERQSRPWAELPVTASVNQESRQETLRFYRKIAGSYLHVIDSYFNPEIDRLCFDVHGSICPGLDSVYFLAVQRLSLSISIYYGNWDFTGFGLNGDWFSKPDYDKELAYETFDNFLHHVKRRYLPSLREIQFELHSRFDFTTYPLPIEETREDVRDSIRASRFFRYREEGTGGVQIIPRHEWGELTGLKIRFLGPREASSVSGSRIGSEAPGLVGFSRHRSLARARA</sequence>
<keyword evidence="3" id="KW-1185">Reference proteome</keyword>
<name>A0ABR1SP93_9PEZI</name>
<dbReference type="PANTHER" id="PTHR35910">
    <property type="entry name" value="2EXR DOMAIN-CONTAINING PROTEIN"/>
    <property type="match status" value="1"/>
</dbReference>
<feature type="domain" description="2EXR" evidence="1">
    <location>
        <begin position="26"/>
        <end position="111"/>
    </location>
</feature>
<proteinExistence type="predicted"/>
<evidence type="ECO:0000313" key="3">
    <source>
        <dbReference type="Proteomes" id="UP001444661"/>
    </source>
</evidence>
<gene>
    <name evidence="2" type="ORF">PG993_008749</name>
</gene>
<accession>A0ABR1SP93</accession>
<dbReference type="Proteomes" id="UP001444661">
    <property type="component" value="Unassembled WGS sequence"/>
</dbReference>
<dbReference type="Pfam" id="PF20150">
    <property type="entry name" value="2EXR"/>
    <property type="match status" value="1"/>
</dbReference>
<organism evidence="2 3">
    <name type="scientific">Apiospora rasikravindrae</name>
    <dbReference type="NCBI Taxonomy" id="990691"/>
    <lineage>
        <taxon>Eukaryota</taxon>
        <taxon>Fungi</taxon>
        <taxon>Dikarya</taxon>
        <taxon>Ascomycota</taxon>
        <taxon>Pezizomycotina</taxon>
        <taxon>Sordariomycetes</taxon>
        <taxon>Xylariomycetidae</taxon>
        <taxon>Amphisphaeriales</taxon>
        <taxon>Apiosporaceae</taxon>
        <taxon>Apiospora</taxon>
    </lineage>
</organism>
<protein>
    <recommendedName>
        <fullName evidence="1">2EXR domain-containing protein</fullName>
    </recommendedName>
</protein>
<dbReference type="InterPro" id="IPR045518">
    <property type="entry name" value="2EXR"/>
</dbReference>
<dbReference type="PANTHER" id="PTHR35910:SF1">
    <property type="entry name" value="2EXR DOMAIN-CONTAINING PROTEIN"/>
    <property type="match status" value="1"/>
</dbReference>
<comment type="caution">
    <text evidence="2">The sequence shown here is derived from an EMBL/GenBank/DDBJ whole genome shotgun (WGS) entry which is preliminary data.</text>
</comment>
<dbReference type="EMBL" id="JAQQWK010000008">
    <property type="protein sequence ID" value="KAK8036135.1"/>
    <property type="molecule type" value="Genomic_DNA"/>
</dbReference>
<evidence type="ECO:0000259" key="1">
    <source>
        <dbReference type="Pfam" id="PF20150"/>
    </source>
</evidence>